<dbReference type="GO" id="GO:0005615">
    <property type="term" value="C:extracellular space"/>
    <property type="evidence" value="ECO:0007669"/>
    <property type="project" value="TreeGrafter"/>
</dbReference>
<protein>
    <submittedName>
        <fullName evidence="3">Odorant-binding protein 9</fullName>
    </submittedName>
</protein>
<sequence>MKSFIAVLLCTFVVGVLSGGPMHEKIVKCKEELGVEEDAIRNMMKNNDYNDPTVRCFNACLMKSFGKMAEDGTVNKDAVSEHVPPHVDREQFIEAATVCMEEKGTDECDTANLIHKCLKDKKVIPSGLPPPPPQ</sequence>
<dbReference type="EMBL" id="MT670931">
    <property type="protein sequence ID" value="QNL14935.1"/>
    <property type="molecule type" value="mRNA"/>
</dbReference>
<evidence type="ECO:0000313" key="3">
    <source>
        <dbReference type="EMBL" id="QNL14935.1"/>
    </source>
</evidence>
<dbReference type="GO" id="GO:0005549">
    <property type="term" value="F:odorant binding"/>
    <property type="evidence" value="ECO:0007669"/>
    <property type="project" value="InterPro"/>
</dbReference>
<dbReference type="SMART" id="SM00708">
    <property type="entry name" value="PhBP"/>
    <property type="match status" value="1"/>
</dbReference>
<keyword evidence="1 2" id="KW-0732">Signal</keyword>
<name>A0A7G8Z910_9HYME</name>
<organism evidence="3">
    <name type="scientific">Aulacocentrum confusum</name>
    <dbReference type="NCBI Taxonomy" id="2767324"/>
    <lineage>
        <taxon>Eukaryota</taxon>
        <taxon>Metazoa</taxon>
        <taxon>Ecdysozoa</taxon>
        <taxon>Arthropoda</taxon>
        <taxon>Hexapoda</taxon>
        <taxon>Insecta</taxon>
        <taxon>Pterygota</taxon>
        <taxon>Neoptera</taxon>
        <taxon>Endopterygota</taxon>
        <taxon>Hymenoptera</taxon>
        <taxon>Apocrita</taxon>
        <taxon>Ichneumonoidea</taxon>
        <taxon>Braconidae</taxon>
        <taxon>Macrocentrinae</taxon>
        <taxon>Aulacocentrum</taxon>
    </lineage>
</organism>
<dbReference type="Pfam" id="PF01395">
    <property type="entry name" value="PBP_GOBP"/>
    <property type="match status" value="1"/>
</dbReference>
<dbReference type="GO" id="GO:0007608">
    <property type="term" value="P:sensory perception of smell"/>
    <property type="evidence" value="ECO:0007669"/>
    <property type="project" value="TreeGrafter"/>
</dbReference>
<dbReference type="InterPro" id="IPR036728">
    <property type="entry name" value="PBP_GOBP_sf"/>
</dbReference>
<evidence type="ECO:0000256" key="2">
    <source>
        <dbReference type="SAM" id="SignalP"/>
    </source>
</evidence>
<reference evidence="3" key="1">
    <citation type="submission" date="2020-06" db="EMBL/GenBank/DDBJ databases">
        <authorList>
            <person name="Sheng S."/>
        </authorList>
    </citation>
    <scope>NUCLEOTIDE SEQUENCE</scope>
    <source>
        <tissue evidence="3">Antenna</tissue>
    </source>
</reference>
<dbReference type="AlphaFoldDB" id="A0A7G8Z910"/>
<feature type="chain" id="PRO_5028876117" evidence="2">
    <location>
        <begin position="19"/>
        <end position="134"/>
    </location>
</feature>
<feature type="signal peptide" evidence="2">
    <location>
        <begin position="1"/>
        <end position="18"/>
    </location>
</feature>
<evidence type="ECO:0000256" key="1">
    <source>
        <dbReference type="ARBA" id="ARBA00022729"/>
    </source>
</evidence>
<dbReference type="Gene3D" id="1.10.238.20">
    <property type="entry name" value="Pheromone/general odorant binding protein domain"/>
    <property type="match status" value="1"/>
</dbReference>
<dbReference type="SUPFAM" id="SSF47565">
    <property type="entry name" value="Insect pheromone/odorant-binding proteins"/>
    <property type="match status" value="1"/>
</dbReference>
<dbReference type="PANTHER" id="PTHR11857">
    <property type="entry name" value="ODORANT BINDING PROTEIN-RELATED"/>
    <property type="match status" value="1"/>
</dbReference>
<gene>
    <name evidence="3" type="primary">OBP9</name>
</gene>
<proteinExistence type="evidence at transcript level"/>
<dbReference type="InterPro" id="IPR006170">
    <property type="entry name" value="PBP/GOBP"/>
</dbReference>
<accession>A0A7G8Z910</accession>
<dbReference type="CDD" id="cd23992">
    <property type="entry name" value="PBP_GOBP"/>
    <property type="match status" value="1"/>
</dbReference>